<comment type="similarity">
    <text evidence="1">Belongs to the LysR transcriptional regulatory family.</text>
</comment>
<evidence type="ECO:0000256" key="4">
    <source>
        <dbReference type="ARBA" id="ARBA00023163"/>
    </source>
</evidence>
<dbReference type="GO" id="GO:0006351">
    <property type="term" value="P:DNA-templated transcription"/>
    <property type="evidence" value="ECO:0007669"/>
    <property type="project" value="TreeGrafter"/>
</dbReference>
<dbReference type="CDD" id="cd08474">
    <property type="entry name" value="PBP2_CrgA_like_5"/>
    <property type="match status" value="1"/>
</dbReference>
<reference evidence="6 7" key="1">
    <citation type="submission" date="2019-11" db="EMBL/GenBank/DDBJ databases">
        <authorList>
            <person name="Dong K."/>
        </authorList>
    </citation>
    <scope>NUCLEOTIDE SEQUENCE [LARGE SCALE GENOMIC DNA]</scope>
    <source>
        <strain evidence="6 7">NBRC 111993</strain>
    </source>
</reference>
<organism evidence="6 7">
    <name type="scientific">Paracoccus aestuariivivens</name>
    <dbReference type="NCBI Taxonomy" id="1820333"/>
    <lineage>
        <taxon>Bacteria</taxon>
        <taxon>Pseudomonadati</taxon>
        <taxon>Pseudomonadota</taxon>
        <taxon>Alphaproteobacteria</taxon>
        <taxon>Rhodobacterales</taxon>
        <taxon>Paracoccaceae</taxon>
        <taxon>Paracoccus</taxon>
    </lineage>
</organism>
<dbReference type="OrthoDB" id="9813056at2"/>
<keyword evidence="3" id="KW-0238">DNA-binding</keyword>
<dbReference type="InterPro" id="IPR058163">
    <property type="entry name" value="LysR-type_TF_proteobact-type"/>
</dbReference>
<dbReference type="InterPro" id="IPR036388">
    <property type="entry name" value="WH-like_DNA-bd_sf"/>
</dbReference>
<dbReference type="FunFam" id="1.10.10.10:FF:000001">
    <property type="entry name" value="LysR family transcriptional regulator"/>
    <property type="match status" value="1"/>
</dbReference>
<dbReference type="Gene3D" id="1.10.10.10">
    <property type="entry name" value="Winged helix-like DNA-binding domain superfamily/Winged helix DNA-binding domain"/>
    <property type="match status" value="1"/>
</dbReference>
<dbReference type="InterPro" id="IPR036390">
    <property type="entry name" value="WH_DNA-bd_sf"/>
</dbReference>
<dbReference type="Proteomes" id="UP000478183">
    <property type="component" value="Unassembled WGS sequence"/>
</dbReference>
<evidence type="ECO:0000313" key="7">
    <source>
        <dbReference type="Proteomes" id="UP000478183"/>
    </source>
</evidence>
<dbReference type="PRINTS" id="PR00039">
    <property type="entry name" value="HTHLYSR"/>
</dbReference>
<protein>
    <submittedName>
        <fullName evidence="6">LysR family transcriptional regulator</fullName>
    </submittedName>
</protein>
<dbReference type="InterPro" id="IPR000847">
    <property type="entry name" value="LysR_HTH_N"/>
</dbReference>
<dbReference type="FunFam" id="3.40.190.290:FF:000012">
    <property type="entry name" value="Transcriptional regulator, LysR family"/>
    <property type="match status" value="1"/>
</dbReference>
<dbReference type="InterPro" id="IPR005119">
    <property type="entry name" value="LysR_subst-bd"/>
</dbReference>
<dbReference type="SUPFAM" id="SSF53850">
    <property type="entry name" value="Periplasmic binding protein-like II"/>
    <property type="match status" value="1"/>
</dbReference>
<keyword evidence="2" id="KW-0805">Transcription regulation</keyword>
<dbReference type="Gene3D" id="3.40.190.290">
    <property type="match status" value="1"/>
</dbReference>
<evidence type="ECO:0000256" key="2">
    <source>
        <dbReference type="ARBA" id="ARBA00023015"/>
    </source>
</evidence>
<comment type="caution">
    <text evidence="6">The sequence shown here is derived from an EMBL/GenBank/DDBJ whole genome shotgun (WGS) entry which is preliminary data.</text>
</comment>
<dbReference type="PANTHER" id="PTHR30537">
    <property type="entry name" value="HTH-TYPE TRANSCRIPTIONAL REGULATOR"/>
    <property type="match status" value="1"/>
</dbReference>
<gene>
    <name evidence="6" type="ORF">GL286_20020</name>
</gene>
<dbReference type="PANTHER" id="PTHR30537:SF1">
    <property type="entry name" value="HTH-TYPE TRANSCRIPTIONAL REGULATOR PGRR"/>
    <property type="match status" value="1"/>
</dbReference>
<evidence type="ECO:0000256" key="1">
    <source>
        <dbReference type="ARBA" id="ARBA00009437"/>
    </source>
</evidence>
<dbReference type="Pfam" id="PF03466">
    <property type="entry name" value="LysR_substrate"/>
    <property type="match status" value="1"/>
</dbReference>
<dbReference type="RefSeq" id="WP_155097348.1">
    <property type="nucleotide sequence ID" value="NZ_WMIE01000024.1"/>
</dbReference>
<proteinExistence type="inferred from homology"/>
<evidence type="ECO:0000259" key="5">
    <source>
        <dbReference type="PROSITE" id="PS50931"/>
    </source>
</evidence>
<keyword evidence="7" id="KW-1185">Reference proteome</keyword>
<keyword evidence="4" id="KW-0804">Transcription</keyword>
<evidence type="ECO:0000313" key="6">
    <source>
        <dbReference type="EMBL" id="MTH79998.1"/>
    </source>
</evidence>
<dbReference type="PROSITE" id="PS50931">
    <property type="entry name" value="HTH_LYSR"/>
    <property type="match status" value="1"/>
</dbReference>
<feature type="domain" description="HTH lysR-type" evidence="5">
    <location>
        <begin position="4"/>
        <end position="61"/>
    </location>
</feature>
<dbReference type="AlphaFoldDB" id="A0A6L6JFN9"/>
<dbReference type="EMBL" id="WMIE01000024">
    <property type="protein sequence ID" value="MTH79998.1"/>
    <property type="molecule type" value="Genomic_DNA"/>
</dbReference>
<dbReference type="GO" id="GO:0043565">
    <property type="term" value="F:sequence-specific DNA binding"/>
    <property type="evidence" value="ECO:0007669"/>
    <property type="project" value="TreeGrafter"/>
</dbReference>
<dbReference type="GO" id="GO:0003700">
    <property type="term" value="F:DNA-binding transcription factor activity"/>
    <property type="evidence" value="ECO:0007669"/>
    <property type="project" value="InterPro"/>
</dbReference>
<sequence>MRREEMSDLMTFLAVAEERSFTRAAARLGTSQSAISAVVRRLEERLDVRLLTRTTRSVSPTEAGQRLVDTLRPAFDGIEAELVQLDEMRSRPAGTIRLTTSRAAARRILMPVISRLMADYPDVKVELSVDARFTDIAKEGFDAGVRLGESLDKDMIGLRIGPELQMIVAAVPEYFRVRPAPRTPHDLTAHNCINLRMQTAGGLYVWEFEKAGRTLNVRVDGQFTCTDSDLAVEAALAGRGLVCLPSDHLGPHVEAGRLIRVLADWCPPFPGYHIYYPSRRQVTPAFRLLLDALHWRG</sequence>
<dbReference type="Pfam" id="PF00126">
    <property type="entry name" value="HTH_1"/>
    <property type="match status" value="1"/>
</dbReference>
<accession>A0A6L6JFN9</accession>
<evidence type="ECO:0000256" key="3">
    <source>
        <dbReference type="ARBA" id="ARBA00023125"/>
    </source>
</evidence>
<dbReference type="SUPFAM" id="SSF46785">
    <property type="entry name" value="Winged helix' DNA-binding domain"/>
    <property type="match status" value="1"/>
</dbReference>
<name>A0A6L6JFN9_9RHOB</name>